<reference evidence="1 2" key="1">
    <citation type="journal article" date="2006" name="PLoS Genet.">
        <title>Who ate whom? Adaptive Helicobacter genomic changes that accompanied a host jump from early humans to large felines.</title>
        <authorList>
            <person name="Eppinger M."/>
            <person name="Baar C."/>
            <person name="Linz B."/>
            <person name="Raddatz G."/>
            <person name="Lanz C."/>
            <person name="Keller H."/>
            <person name="Morelli G."/>
            <person name="Gressmann H."/>
            <person name="Achtman M."/>
            <person name="Schuster S.C."/>
        </authorList>
    </citation>
    <scope>NUCLEOTIDE SEQUENCE [LARGE SCALE GENOMIC DNA]</scope>
    <source>
        <strain evidence="1 2">Sheeba</strain>
    </source>
</reference>
<dbReference type="AlphaFoldDB" id="Q17X13"/>
<dbReference type="HOGENOM" id="CLU_3403907_0_0_7"/>
<dbReference type="STRING" id="382638.Hac_1049"/>
<organism evidence="1 2">
    <name type="scientific">Helicobacter acinonychis (strain Sheeba)</name>
    <dbReference type="NCBI Taxonomy" id="382638"/>
    <lineage>
        <taxon>Bacteria</taxon>
        <taxon>Pseudomonadati</taxon>
        <taxon>Campylobacterota</taxon>
        <taxon>Epsilonproteobacteria</taxon>
        <taxon>Campylobacterales</taxon>
        <taxon>Helicobacteraceae</taxon>
        <taxon>Helicobacter</taxon>
    </lineage>
</organism>
<sequence length="30" mass="3496">MILEVENSLKEVLPSLFNECLEKALKTLKY</sequence>
<keyword evidence="2" id="KW-1185">Reference proteome</keyword>
<evidence type="ECO:0000313" key="2">
    <source>
        <dbReference type="Proteomes" id="UP000000775"/>
    </source>
</evidence>
<dbReference type="EMBL" id="AM260522">
    <property type="protein sequence ID" value="CAJ99813.1"/>
    <property type="molecule type" value="Genomic_DNA"/>
</dbReference>
<dbReference type="KEGG" id="hac:Hac_1049"/>
<accession>Q17X13</accession>
<gene>
    <name evidence="1" type="primary">fragment 3</name>
    <name evidence="1" type="ordered locus">Hac_1049</name>
</gene>
<protein>
    <submittedName>
        <fullName evidence="1">Uncharacterized protein</fullName>
    </submittedName>
</protein>
<name>Q17X13_HELAH</name>
<dbReference type="Proteomes" id="UP000000775">
    <property type="component" value="Chromosome"/>
</dbReference>
<evidence type="ECO:0000313" key="1">
    <source>
        <dbReference type="EMBL" id="CAJ99813.1"/>
    </source>
</evidence>
<proteinExistence type="predicted"/>